<protein>
    <submittedName>
        <fullName evidence="2">Uncharacterized protein</fullName>
    </submittedName>
</protein>
<organism evidence="2 3">
    <name type="scientific">Linum trigynum</name>
    <dbReference type="NCBI Taxonomy" id="586398"/>
    <lineage>
        <taxon>Eukaryota</taxon>
        <taxon>Viridiplantae</taxon>
        <taxon>Streptophyta</taxon>
        <taxon>Embryophyta</taxon>
        <taxon>Tracheophyta</taxon>
        <taxon>Spermatophyta</taxon>
        <taxon>Magnoliopsida</taxon>
        <taxon>eudicotyledons</taxon>
        <taxon>Gunneridae</taxon>
        <taxon>Pentapetalae</taxon>
        <taxon>rosids</taxon>
        <taxon>fabids</taxon>
        <taxon>Malpighiales</taxon>
        <taxon>Linaceae</taxon>
        <taxon>Linum</taxon>
    </lineage>
</organism>
<evidence type="ECO:0000313" key="3">
    <source>
        <dbReference type="Proteomes" id="UP001497516"/>
    </source>
</evidence>
<sequence>MVKSPPATTRRRKRAASKPKSKAKSRSKSANADSPSASSYTTSSRSDSGDSSSSSDHPSPDTESAGMETPQSPSSKVVDVPISFDLAATPADTVKKRRRTASWKIGANGRMTIGSSANEGDMRMTASCVKTIRNLDPSVGGSGTELMVIDEHTRGGSLDQLVGRG</sequence>
<evidence type="ECO:0000256" key="1">
    <source>
        <dbReference type="SAM" id="MobiDB-lite"/>
    </source>
</evidence>
<dbReference type="Proteomes" id="UP001497516">
    <property type="component" value="Chromosome 2"/>
</dbReference>
<dbReference type="AlphaFoldDB" id="A0AAV2DD03"/>
<proteinExistence type="predicted"/>
<dbReference type="EMBL" id="OZ034815">
    <property type="protein sequence ID" value="CAL1370996.1"/>
    <property type="molecule type" value="Genomic_DNA"/>
</dbReference>
<accession>A0AAV2DD03</accession>
<keyword evidence="3" id="KW-1185">Reference proteome</keyword>
<name>A0AAV2DD03_9ROSI</name>
<feature type="region of interest" description="Disordered" evidence="1">
    <location>
        <begin position="1"/>
        <end position="81"/>
    </location>
</feature>
<feature type="compositionally biased region" description="Basic residues" evidence="1">
    <location>
        <begin position="9"/>
        <end position="27"/>
    </location>
</feature>
<reference evidence="2 3" key="1">
    <citation type="submission" date="2024-04" db="EMBL/GenBank/DDBJ databases">
        <authorList>
            <person name="Fracassetti M."/>
        </authorList>
    </citation>
    <scope>NUCLEOTIDE SEQUENCE [LARGE SCALE GENOMIC DNA]</scope>
</reference>
<gene>
    <name evidence="2" type="ORF">LTRI10_LOCUS13084</name>
</gene>
<feature type="compositionally biased region" description="Low complexity" evidence="1">
    <location>
        <begin position="28"/>
        <end position="64"/>
    </location>
</feature>
<evidence type="ECO:0000313" key="2">
    <source>
        <dbReference type="EMBL" id="CAL1370996.1"/>
    </source>
</evidence>